<dbReference type="SUPFAM" id="SSF50729">
    <property type="entry name" value="PH domain-like"/>
    <property type="match status" value="1"/>
</dbReference>
<evidence type="ECO:0000256" key="1">
    <source>
        <dbReference type="SAM" id="MobiDB-lite"/>
    </source>
</evidence>
<protein>
    <recommendedName>
        <fullName evidence="2">PH domain-containing protein</fullName>
    </recommendedName>
</protein>
<dbReference type="InterPro" id="IPR011993">
    <property type="entry name" value="PH-like_dom_sf"/>
</dbReference>
<feature type="region of interest" description="Disordered" evidence="1">
    <location>
        <begin position="948"/>
        <end position="974"/>
    </location>
</feature>
<feature type="region of interest" description="Disordered" evidence="1">
    <location>
        <begin position="101"/>
        <end position="121"/>
    </location>
</feature>
<feature type="region of interest" description="Disordered" evidence="1">
    <location>
        <begin position="156"/>
        <end position="198"/>
    </location>
</feature>
<dbReference type="EMBL" id="JANBPU010000091">
    <property type="protein sequence ID" value="KAJ1916803.1"/>
    <property type="molecule type" value="Genomic_DNA"/>
</dbReference>
<dbReference type="SMART" id="SM00233">
    <property type="entry name" value="PH"/>
    <property type="match status" value="2"/>
</dbReference>
<comment type="caution">
    <text evidence="3">The sequence shown here is derived from an EMBL/GenBank/DDBJ whole genome shotgun (WGS) entry which is preliminary data.</text>
</comment>
<accession>A0A9W8A0V6</accession>
<feature type="compositionally biased region" description="Low complexity" evidence="1">
    <location>
        <begin position="51"/>
        <end position="64"/>
    </location>
</feature>
<feature type="compositionally biased region" description="Polar residues" evidence="1">
    <location>
        <begin position="1071"/>
        <end position="1083"/>
    </location>
</feature>
<gene>
    <name evidence="3" type="ORF">H4219_003579</name>
</gene>
<feature type="compositionally biased region" description="Low complexity" evidence="1">
    <location>
        <begin position="1028"/>
        <end position="1046"/>
    </location>
</feature>
<feature type="region of interest" description="Disordered" evidence="1">
    <location>
        <begin position="573"/>
        <end position="605"/>
    </location>
</feature>
<feature type="region of interest" description="Disordered" evidence="1">
    <location>
        <begin position="1205"/>
        <end position="1260"/>
    </location>
</feature>
<dbReference type="Gene3D" id="2.30.29.30">
    <property type="entry name" value="Pleckstrin-homology domain (PH domain)/Phosphotyrosine-binding domain (PTB)"/>
    <property type="match status" value="1"/>
</dbReference>
<evidence type="ECO:0000259" key="2">
    <source>
        <dbReference type="PROSITE" id="PS50003"/>
    </source>
</evidence>
<feature type="compositionally biased region" description="Low complexity" evidence="1">
    <location>
        <begin position="160"/>
        <end position="198"/>
    </location>
</feature>
<feature type="region of interest" description="Disordered" evidence="1">
    <location>
        <begin position="625"/>
        <end position="659"/>
    </location>
</feature>
<sequence>MSPPPPSHYTTYTIPEELARETSIDGGFGSRFSNTNTHSVVRSTSQSSVKSGAAAANNMSENSSTHQMGATAGAASPTLSTDAGSFSPIVYDRKGSAFSIDSNGSSAQDPNNNGNSSRSKAGTTAISANLISSSIMPSSATNQQQDPTNYQHQHVPLRVSSSSTSSGMSSFSGNTNNNSTNIGGSNNNNNASGGQQSPNSSLVLHIRYVSQDQWKRITFPPGITVTQARDICLLRFSLWQQSSPMSNTSNCSSGSGFQNNDSNYENRFNNNSNTNNNAGANPLMGRASVDQFRRKGLSLSINNSSSNSSGGNNTTTNNGKTGRTERRGGHRAHGSSVSSANIHADDWSQHFREQFGLFWTAAGHWLDANRTLSSYQIQMDDVVELQNIIDFVPLLPNDFGSHYTDGFLYRFHTKGMSSSWKLRWTVLKGNRLCMFKHKGDSVPERILDLNGDFELIDQDRINDSSVTSKFMDSKMQSSLVDLAMYGMSGSAGHSNSGSIFMIHTVHQSCIFRTGDAAEYETWHRVLMGVHESQQKKNSGADSIETITTTTTTTDQAAESLASYRPVPIHQMSTIKSSSSPSFNNQTHRRSHSEQIQSLPAGGADVSTVPGLRSTLVLKDVSSLANSSDGSITRSKEEGDSAAKTSGNASATSPGSLTRILSQPDGMSAIYKGYMNQKVYQGFGFRRRFFILKLDRISVYPSEPKYLSEVGSGNGDNGSQKSEKTTSTAPVEPQSIIMLDPKSMWVEICCLGGRYLLTIVQTCTYVQPTSVGSTKSRSNTVATAGSDNDIKSSSSISNSITGTIASNSGSSVKDQQADFKKEVTGSGGSQRKVSVEVLRCFIDRAREVAGWKRAFIVIAGLAVQDHTDGLLSGTGIPPPDNVLLSMMAASPFRRGSTPTNLIFGSSMRHGGSPESIYQIPTASVVPDNITQNLNNQASVNNIAISTSRYSNTSSSGGGGGATSRESTGSKNDLPLSFGRINKLALVSGTNKYTKAKQTKAGSGDCCAATKDADESSEDDTSDKMHQQQLLTPKSVSSSTSGSLTKSTQRQPKPIPKLTAPVISPPKAKRTITGHSGTTVRSNRSGLVARDVSDSDDSGDEGGRNDGGVQSLADFFNSSRISTKASIATTATGKSGASGGSSGPKWVPLDIEKYKSMEQNGVASGTPAAKLLYSGFNQSSSLLSANSSGQAFVNNMIGNLADRNVQLGSGSSGNDSSQTLTTDPRSKGVGYKSSSGAAMAGQKHSKFPWFKRRGSSSKQTAI</sequence>
<feature type="region of interest" description="Disordered" evidence="1">
    <location>
        <begin position="300"/>
        <end position="338"/>
    </location>
</feature>
<feature type="compositionally biased region" description="Polar residues" evidence="1">
    <location>
        <begin position="1205"/>
        <end position="1221"/>
    </location>
</feature>
<name>A0A9W8A0V6_9FUNG</name>
<feature type="region of interest" description="Disordered" evidence="1">
    <location>
        <begin position="991"/>
        <end position="1109"/>
    </location>
</feature>
<feature type="compositionally biased region" description="Low complexity" evidence="1">
    <location>
        <begin position="300"/>
        <end position="321"/>
    </location>
</feature>
<feature type="region of interest" description="Disordered" evidence="1">
    <location>
        <begin position="707"/>
        <end position="728"/>
    </location>
</feature>
<feature type="compositionally biased region" description="Low complexity" evidence="1">
    <location>
        <begin position="242"/>
        <end position="281"/>
    </location>
</feature>
<dbReference type="InterPro" id="IPR001849">
    <property type="entry name" value="PH_domain"/>
</dbReference>
<organism evidence="3 4">
    <name type="scientific">Mycoemilia scoparia</name>
    <dbReference type="NCBI Taxonomy" id="417184"/>
    <lineage>
        <taxon>Eukaryota</taxon>
        <taxon>Fungi</taxon>
        <taxon>Fungi incertae sedis</taxon>
        <taxon>Zoopagomycota</taxon>
        <taxon>Kickxellomycotina</taxon>
        <taxon>Kickxellomycetes</taxon>
        <taxon>Kickxellales</taxon>
        <taxon>Kickxellaceae</taxon>
        <taxon>Mycoemilia</taxon>
    </lineage>
</organism>
<evidence type="ECO:0000313" key="3">
    <source>
        <dbReference type="EMBL" id="KAJ1916803.1"/>
    </source>
</evidence>
<feature type="region of interest" description="Disordered" evidence="1">
    <location>
        <begin position="22"/>
        <end position="79"/>
    </location>
</feature>
<feature type="domain" description="PH" evidence="2">
    <location>
        <begin position="401"/>
        <end position="531"/>
    </location>
</feature>
<keyword evidence="4" id="KW-1185">Reference proteome</keyword>
<evidence type="ECO:0000313" key="4">
    <source>
        <dbReference type="Proteomes" id="UP001150538"/>
    </source>
</evidence>
<dbReference type="PROSITE" id="PS50003">
    <property type="entry name" value="PH_DOMAIN"/>
    <property type="match status" value="1"/>
</dbReference>
<feature type="region of interest" description="Disordered" evidence="1">
    <location>
        <begin position="242"/>
        <end position="284"/>
    </location>
</feature>
<feature type="compositionally biased region" description="Polar residues" evidence="1">
    <location>
        <begin position="716"/>
        <end position="728"/>
    </location>
</feature>
<feature type="compositionally biased region" description="Polar residues" evidence="1">
    <location>
        <begin position="573"/>
        <end position="585"/>
    </location>
</feature>
<feature type="region of interest" description="Disordered" evidence="1">
    <location>
        <begin position="803"/>
        <end position="826"/>
    </location>
</feature>
<reference evidence="3" key="1">
    <citation type="submission" date="2022-07" db="EMBL/GenBank/DDBJ databases">
        <title>Phylogenomic reconstructions and comparative analyses of Kickxellomycotina fungi.</title>
        <authorList>
            <person name="Reynolds N.K."/>
            <person name="Stajich J.E."/>
            <person name="Barry K."/>
            <person name="Grigoriev I.V."/>
            <person name="Crous P."/>
            <person name="Smith M.E."/>
        </authorList>
    </citation>
    <scope>NUCLEOTIDE SEQUENCE</scope>
    <source>
        <strain evidence="3">NBRC 100468</strain>
    </source>
</reference>
<dbReference type="AlphaFoldDB" id="A0A9W8A0V6"/>
<feature type="compositionally biased region" description="Basic residues" evidence="1">
    <location>
        <begin position="1241"/>
        <end position="1253"/>
    </location>
</feature>
<dbReference type="OrthoDB" id="5588474at2759"/>
<dbReference type="Proteomes" id="UP001150538">
    <property type="component" value="Unassembled WGS sequence"/>
</dbReference>
<feature type="compositionally biased region" description="Polar residues" evidence="1">
    <location>
        <begin position="642"/>
        <end position="659"/>
    </location>
</feature>
<feature type="compositionally biased region" description="Polar residues" evidence="1">
    <location>
        <begin position="31"/>
        <end position="50"/>
    </location>
</feature>
<proteinExistence type="predicted"/>